<keyword evidence="4 6" id="KW-0472">Membrane</keyword>
<evidence type="ECO:0000313" key="8">
    <source>
        <dbReference type="EMBL" id="MFD2754492.1"/>
    </source>
</evidence>
<dbReference type="Proteomes" id="UP001597463">
    <property type="component" value="Unassembled WGS sequence"/>
</dbReference>
<comment type="subcellular location">
    <subcellularLocation>
        <location evidence="1">Membrane</location>
        <topology evidence="1">Single-pass membrane protein</topology>
    </subcellularLocation>
</comment>
<evidence type="ECO:0000256" key="2">
    <source>
        <dbReference type="ARBA" id="ARBA00022692"/>
    </source>
</evidence>
<feature type="region of interest" description="Disordered" evidence="5">
    <location>
        <begin position="283"/>
        <end position="334"/>
    </location>
</feature>
<protein>
    <submittedName>
        <fullName evidence="8">Translocation/assembly module TamB domain-containing protein</fullName>
    </submittedName>
</protein>
<evidence type="ECO:0000256" key="3">
    <source>
        <dbReference type="ARBA" id="ARBA00022989"/>
    </source>
</evidence>
<keyword evidence="2 6" id="KW-0812">Transmembrane</keyword>
<dbReference type="RefSeq" id="WP_066477629.1">
    <property type="nucleotide sequence ID" value="NZ_BCNT01000007.1"/>
</dbReference>
<evidence type="ECO:0000313" key="9">
    <source>
        <dbReference type="Proteomes" id="UP001597463"/>
    </source>
</evidence>
<proteinExistence type="predicted"/>
<feature type="compositionally biased region" description="Low complexity" evidence="5">
    <location>
        <begin position="1"/>
        <end position="23"/>
    </location>
</feature>
<dbReference type="InterPro" id="IPR007452">
    <property type="entry name" value="TamB_C"/>
</dbReference>
<evidence type="ECO:0000256" key="4">
    <source>
        <dbReference type="ARBA" id="ARBA00023136"/>
    </source>
</evidence>
<evidence type="ECO:0000256" key="5">
    <source>
        <dbReference type="SAM" id="MobiDB-lite"/>
    </source>
</evidence>
<evidence type="ECO:0000256" key="1">
    <source>
        <dbReference type="ARBA" id="ARBA00004167"/>
    </source>
</evidence>
<feature type="domain" description="Translocation and assembly module TamB C-terminal" evidence="7">
    <location>
        <begin position="1090"/>
        <end position="1448"/>
    </location>
</feature>
<feature type="compositionally biased region" description="Basic and acidic residues" evidence="5">
    <location>
        <begin position="1192"/>
        <end position="1209"/>
    </location>
</feature>
<dbReference type="Pfam" id="PF04357">
    <property type="entry name" value="TamB"/>
    <property type="match status" value="1"/>
</dbReference>
<feature type="compositionally biased region" description="Low complexity" evidence="5">
    <location>
        <begin position="241"/>
        <end position="253"/>
    </location>
</feature>
<accession>A0ABW5UPZ1</accession>
<evidence type="ECO:0000256" key="6">
    <source>
        <dbReference type="SAM" id="Phobius"/>
    </source>
</evidence>
<dbReference type="EMBL" id="JBHUMV010000004">
    <property type="protein sequence ID" value="MFD2754492.1"/>
    <property type="molecule type" value="Genomic_DNA"/>
</dbReference>
<organism evidence="8 9">
    <name type="scientific">Comamonas terrae</name>
    <dbReference type="NCBI Taxonomy" id="673548"/>
    <lineage>
        <taxon>Bacteria</taxon>
        <taxon>Pseudomonadati</taxon>
        <taxon>Pseudomonadota</taxon>
        <taxon>Betaproteobacteria</taxon>
        <taxon>Burkholderiales</taxon>
        <taxon>Comamonadaceae</taxon>
        <taxon>Comamonas</taxon>
    </lineage>
</organism>
<evidence type="ECO:0000259" key="7">
    <source>
        <dbReference type="Pfam" id="PF04357"/>
    </source>
</evidence>
<feature type="region of interest" description="Disordered" evidence="5">
    <location>
        <begin position="1192"/>
        <end position="1213"/>
    </location>
</feature>
<name>A0ABW5UPZ1_9BURK</name>
<sequence length="1452" mass="154563">MADSDSSRAAPLPDAAPSSSGAKAPPPGRRRRWLRAAAWLITALVALLVLLLGSLWWWSGRDDSLNQTLQRVARWLPEGQSLVAREVTGSLRAGGRIGWLQWQNQTTKVEVRDAQIGWQLRPLLSRALQLGEMHVAEVRIASTPDPEKKPAEPLQGLTLPVKIDLPFAVDRIVWQGPPEAVAEDLKGHYRYDGNEHALQVSSLRFADGSYQAQLKLQGAAPMQLDAQVQGDLRVPSPMPTPEARAGEAADGGAPAAPMIAVQASARARGTLATAAARLEVAAHASATATPPKEEQAAPASSADSSKINSKTNQTKRKKLEKKKQDAADPTPMQADVQASVMPWAEQPLLSAKAALQNLDVAAFWPQGPRTLLNGELLAGPEGTEQDQAAPGAWKLAARFDNSRPAPWDRQGLPLQALSARVHYDGRQWRVPEALLLIGKGSIRLQGDYTPASQLFEGRAQVAQLNPADLYSTLDAAPLQGEISARTEQAQRPAQEAEDAPAPSPRVVFAADLHAMAGGRGSKPGLRIQTLAAKGQWQQPLLQLSQLQLQALQASVNASRLEFDTESRHARASIKAELPGAHLQLDGQIGPQSGQGQARVHLTALSSLVQWLGQLPGMERPLAGARADGSAQLQLDWRGGWGALLQRLNAQPGTPLPASGLQLNAGLQAQKLRYQGAGQSADQALVIPSLQLDLAGSPENAKLSLNAQARQADFSAQLETALQGGLARAGAPLDWQASLERLQARIHPGKDRSGQARPGPWLVQLQPGAPVQVAQRTSYAKGQPVLSTRYQLSAGRLQITPPDPGMRRPQAEPLAPAQIAWDESSAVQAGNGQWSLRSTGRAQGIALAWVDAFSLGDDEPPLAAAGLSGDLSFNGQWDLDTMGPALKAQLVVERAAGDLRLAVDDGSGTTVVQTTGPSADKPGRTRTRTISGTGMRARIQQARLTVQASGSDVTARMLWESERAGSMTGELRTRLAQQNGSWAWPEKAPLQGRVTARMPDIGLWALFAPPGWRVKGTLAADATISGDRQTPHWQGNLQADDLSITSVLDGVDLRDGMLRARLQGTRLDITELRLSGGKGSSAPILGYSGNLTNAPADGGEFTGSGYAQWTPPGESGESGLSMNLQAQAKKLQVLVRADRQVSVSGSLQARLEQGQFVLRGDLGVDRAAIILPEESAPSLDKDVVVHTAASRKAEEAARKKQERAARKDQARATPRKLPDIQVRLDLGRDFALQGYGITTRLRGQLEVQGASYAGGPPRVTGEIRTEQGRYRAWGQSLDVESGLIRFNGPYDNPSLDILAIRPNIAVRAGVQVLGTASAPRVLLYSDPDLPDAEKLSWVVMGRDPAAGGAESAMLQQAALALLAGGHSGSGKIAGSLGLDEVGFKGPGAGEDASGAALTLGKRLSNKLYVTYEQSLSGAMGTIYIFYDLSRRLTLRAQTGVTSALDLVYTMRKD</sequence>
<feature type="region of interest" description="Disordered" evidence="5">
    <location>
        <begin position="1"/>
        <end position="28"/>
    </location>
</feature>
<feature type="transmembrane region" description="Helical" evidence="6">
    <location>
        <begin position="36"/>
        <end position="58"/>
    </location>
</feature>
<dbReference type="PANTHER" id="PTHR36985">
    <property type="entry name" value="TRANSLOCATION AND ASSEMBLY MODULE SUBUNIT TAMB"/>
    <property type="match status" value="1"/>
</dbReference>
<reference evidence="9" key="1">
    <citation type="journal article" date="2019" name="Int. J. Syst. Evol. Microbiol.">
        <title>The Global Catalogue of Microorganisms (GCM) 10K type strain sequencing project: providing services to taxonomists for standard genome sequencing and annotation.</title>
        <authorList>
            <consortium name="The Broad Institute Genomics Platform"/>
            <consortium name="The Broad Institute Genome Sequencing Center for Infectious Disease"/>
            <person name="Wu L."/>
            <person name="Ma J."/>
        </authorList>
    </citation>
    <scope>NUCLEOTIDE SEQUENCE [LARGE SCALE GENOMIC DNA]</scope>
    <source>
        <strain evidence="9">TISTR 1906</strain>
    </source>
</reference>
<comment type="caution">
    <text evidence="8">The sequence shown here is derived from an EMBL/GenBank/DDBJ whole genome shotgun (WGS) entry which is preliminary data.</text>
</comment>
<keyword evidence="3 6" id="KW-1133">Transmembrane helix</keyword>
<feature type="region of interest" description="Disordered" evidence="5">
    <location>
        <begin position="231"/>
        <end position="253"/>
    </location>
</feature>
<dbReference type="PANTHER" id="PTHR36985:SF1">
    <property type="entry name" value="TRANSLOCATION AND ASSEMBLY MODULE SUBUNIT TAMB"/>
    <property type="match status" value="1"/>
</dbReference>
<keyword evidence="9" id="KW-1185">Reference proteome</keyword>
<gene>
    <name evidence="8" type="ORF">ACFSW6_10365</name>
</gene>